<evidence type="ECO:0000256" key="1">
    <source>
        <dbReference type="SAM" id="MobiDB-lite"/>
    </source>
</evidence>
<feature type="compositionally biased region" description="Polar residues" evidence="1">
    <location>
        <begin position="146"/>
        <end position="156"/>
    </location>
</feature>
<protein>
    <submittedName>
        <fullName evidence="2">Uncharacterized protein</fullName>
    </submittedName>
</protein>
<name>A0A9Q1IZC9_SYNKA</name>
<sequence length="183" mass="19475">MNFIKTLAKGSKEPEVISKPEKEQKSLKMEKSPPVGGATPAPSEPKEQDPNVKESGSTFSKIFRQKSLKDSQPSATNVAQDLDPAAGNKAGKVAPPPDAAESKGKAPMKSSSKKELPKVTLGVPSVSKQKDSAFSKLFRPKVDPSKANTLEASSMDKSAKQEGKKAEKSSFASFFKCGDPKPQ</sequence>
<organism evidence="2 3">
    <name type="scientific">Synaphobranchus kaupii</name>
    <name type="common">Kaup's arrowtooth eel</name>
    <dbReference type="NCBI Taxonomy" id="118154"/>
    <lineage>
        <taxon>Eukaryota</taxon>
        <taxon>Metazoa</taxon>
        <taxon>Chordata</taxon>
        <taxon>Craniata</taxon>
        <taxon>Vertebrata</taxon>
        <taxon>Euteleostomi</taxon>
        <taxon>Actinopterygii</taxon>
        <taxon>Neopterygii</taxon>
        <taxon>Teleostei</taxon>
        <taxon>Anguilliformes</taxon>
        <taxon>Synaphobranchidae</taxon>
        <taxon>Synaphobranchus</taxon>
    </lineage>
</organism>
<dbReference type="OrthoDB" id="8934411at2759"/>
<comment type="caution">
    <text evidence="2">The sequence shown here is derived from an EMBL/GenBank/DDBJ whole genome shotgun (WGS) entry which is preliminary data.</text>
</comment>
<dbReference type="Proteomes" id="UP001152622">
    <property type="component" value="Chromosome 5"/>
</dbReference>
<feature type="compositionally biased region" description="Basic and acidic residues" evidence="1">
    <location>
        <begin position="157"/>
        <end position="168"/>
    </location>
</feature>
<proteinExistence type="predicted"/>
<accession>A0A9Q1IZC9</accession>
<feature type="region of interest" description="Disordered" evidence="1">
    <location>
        <begin position="1"/>
        <end position="183"/>
    </location>
</feature>
<gene>
    <name evidence="2" type="ORF">SKAU_G00156850</name>
</gene>
<feature type="compositionally biased region" description="Polar residues" evidence="1">
    <location>
        <begin position="70"/>
        <end position="79"/>
    </location>
</feature>
<dbReference type="EMBL" id="JAINUF010000005">
    <property type="protein sequence ID" value="KAJ8359160.1"/>
    <property type="molecule type" value="Genomic_DNA"/>
</dbReference>
<evidence type="ECO:0000313" key="2">
    <source>
        <dbReference type="EMBL" id="KAJ8359160.1"/>
    </source>
</evidence>
<reference evidence="2" key="1">
    <citation type="journal article" date="2023" name="Science">
        <title>Genome structures resolve the early diversification of teleost fishes.</title>
        <authorList>
            <person name="Parey E."/>
            <person name="Louis A."/>
            <person name="Montfort J."/>
            <person name="Bouchez O."/>
            <person name="Roques C."/>
            <person name="Iampietro C."/>
            <person name="Lluch J."/>
            <person name="Castinel A."/>
            <person name="Donnadieu C."/>
            <person name="Desvignes T."/>
            <person name="Floi Bucao C."/>
            <person name="Jouanno E."/>
            <person name="Wen M."/>
            <person name="Mejri S."/>
            <person name="Dirks R."/>
            <person name="Jansen H."/>
            <person name="Henkel C."/>
            <person name="Chen W.J."/>
            <person name="Zahm M."/>
            <person name="Cabau C."/>
            <person name="Klopp C."/>
            <person name="Thompson A.W."/>
            <person name="Robinson-Rechavi M."/>
            <person name="Braasch I."/>
            <person name="Lecointre G."/>
            <person name="Bobe J."/>
            <person name="Postlethwait J.H."/>
            <person name="Berthelot C."/>
            <person name="Roest Crollius H."/>
            <person name="Guiguen Y."/>
        </authorList>
    </citation>
    <scope>NUCLEOTIDE SEQUENCE</scope>
    <source>
        <strain evidence="2">WJC10195</strain>
    </source>
</reference>
<evidence type="ECO:0000313" key="3">
    <source>
        <dbReference type="Proteomes" id="UP001152622"/>
    </source>
</evidence>
<dbReference type="AlphaFoldDB" id="A0A9Q1IZC9"/>
<keyword evidence="3" id="KW-1185">Reference proteome</keyword>
<feature type="compositionally biased region" description="Basic and acidic residues" evidence="1">
    <location>
        <begin position="10"/>
        <end position="31"/>
    </location>
</feature>